<proteinExistence type="predicted"/>
<dbReference type="InterPro" id="IPR015422">
    <property type="entry name" value="PyrdxlP-dep_Trfase_small"/>
</dbReference>
<dbReference type="SUPFAM" id="SSF53383">
    <property type="entry name" value="PLP-dependent transferases"/>
    <property type="match status" value="1"/>
</dbReference>
<dbReference type="GO" id="GO:0030170">
    <property type="term" value="F:pyridoxal phosphate binding"/>
    <property type="evidence" value="ECO:0007669"/>
    <property type="project" value="InterPro"/>
</dbReference>
<evidence type="ECO:0000256" key="2">
    <source>
        <dbReference type="ARBA" id="ARBA00022576"/>
    </source>
</evidence>
<dbReference type="PANTHER" id="PTHR42832">
    <property type="entry name" value="AMINO ACID AMINOTRANSFERASE"/>
    <property type="match status" value="1"/>
</dbReference>
<dbReference type="Pfam" id="PF00155">
    <property type="entry name" value="Aminotran_1_2"/>
    <property type="match status" value="1"/>
</dbReference>
<comment type="cofactor">
    <cofactor evidence="1">
        <name>pyridoxal 5'-phosphate</name>
        <dbReference type="ChEBI" id="CHEBI:597326"/>
    </cofactor>
</comment>
<sequence length="400" mass="42737">MVGGPGRNGHAPAATVVAMKLNPVLESLGSYPIATLRERVVARQRAGLAVIDFSIGDPREPTPGFIVDALVQSVPEISQYPTAAGRDDLRAAIADYIERRYGIVVDPVTQIIPTSGSKESIFSTPLAFIDSSSRDAVAFPSPGYPVYERGAMFAGAESVRVVLSGDFVMRASDIPDEAWARIRLVWTCTPHNPSGAVTSIEDLDALYRRCVAEDALLLSDECYADVYEDEAYPQGPPSILQVAGPDMTGTLVYLSLSKRSGMTGYRSGAVVGDADAIAALTSLRSTTGTASPDFVQGAAIVAWGDDAHAGDRRKIFTAKRRILERAFIEAGMEIVASRAGLYLWVRVGDDVAVTDRLLEHGIVVSPGRFFGEGGEGYIRLALVPALEECSEAARQLENAL</sequence>
<dbReference type="EC" id="2.6.1.17" evidence="5"/>
<dbReference type="Gene3D" id="3.40.640.10">
    <property type="entry name" value="Type I PLP-dependent aspartate aminotransferase-like (Major domain)"/>
    <property type="match status" value="1"/>
</dbReference>
<keyword evidence="3 5" id="KW-0808">Transferase</keyword>
<dbReference type="Gene3D" id="3.90.1150.10">
    <property type="entry name" value="Aspartate Aminotransferase, domain 1"/>
    <property type="match status" value="1"/>
</dbReference>
<organism evidence="5">
    <name type="scientific">hydrothermal vent metagenome</name>
    <dbReference type="NCBI Taxonomy" id="652676"/>
    <lineage>
        <taxon>unclassified sequences</taxon>
        <taxon>metagenomes</taxon>
        <taxon>ecological metagenomes</taxon>
    </lineage>
</organism>
<dbReference type="GO" id="GO:0009016">
    <property type="term" value="F:succinyldiaminopimelate transaminase activity"/>
    <property type="evidence" value="ECO:0007669"/>
    <property type="project" value="UniProtKB-EC"/>
</dbReference>
<feature type="domain" description="Aminotransferase class I/classII large" evidence="4">
    <location>
        <begin position="50"/>
        <end position="393"/>
    </location>
</feature>
<dbReference type="InterPro" id="IPR050881">
    <property type="entry name" value="LL-DAP_aminotransferase"/>
</dbReference>
<protein>
    <submittedName>
        <fullName evidence="5">N-succinyl-L,L-diaminopimelate aminotransferase, type 2</fullName>
        <ecNumber evidence="5">2.6.1.17</ecNumber>
    </submittedName>
</protein>
<keyword evidence="2 5" id="KW-0032">Aminotransferase</keyword>
<evidence type="ECO:0000259" key="4">
    <source>
        <dbReference type="Pfam" id="PF00155"/>
    </source>
</evidence>
<dbReference type="EMBL" id="UOEI01000358">
    <property type="protein sequence ID" value="VAW03215.1"/>
    <property type="molecule type" value="Genomic_DNA"/>
</dbReference>
<accession>A0A3B0SAE5</accession>
<dbReference type="PANTHER" id="PTHR42832:SF3">
    <property type="entry name" value="L-GLUTAMINE--4-(METHYLSULFANYL)-2-OXOBUTANOATE AMINOTRANSFERASE"/>
    <property type="match status" value="1"/>
</dbReference>
<dbReference type="InterPro" id="IPR015421">
    <property type="entry name" value="PyrdxlP-dep_Trfase_major"/>
</dbReference>
<dbReference type="AlphaFoldDB" id="A0A3B0SAE5"/>
<gene>
    <name evidence="5" type="ORF">MNBD_ACTINO01-779</name>
</gene>
<reference evidence="5" key="1">
    <citation type="submission" date="2018-06" db="EMBL/GenBank/DDBJ databases">
        <authorList>
            <person name="Zhirakovskaya E."/>
        </authorList>
    </citation>
    <scope>NUCLEOTIDE SEQUENCE</scope>
</reference>
<name>A0A3B0SAE5_9ZZZZ</name>
<evidence type="ECO:0000313" key="5">
    <source>
        <dbReference type="EMBL" id="VAW03215.1"/>
    </source>
</evidence>
<dbReference type="InterPro" id="IPR004839">
    <property type="entry name" value="Aminotransferase_I/II_large"/>
</dbReference>
<dbReference type="InterPro" id="IPR015424">
    <property type="entry name" value="PyrdxlP-dep_Trfase"/>
</dbReference>
<evidence type="ECO:0000256" key="1">
    <source>
        <dbReference type="ARBA" id="ARBA00001933"/>
    </source>
</evidence>
<dbReference type="CDD" id="cd00609">
    <property type="entry name" value="AAT_like"/>
    <property type="match status" value="1"/>
</dbReference>
<evidence type="ECO:0000256" key="3">
    <source>
        <dbReference type="ARBA" id="ARBA00022679"/>
    </source>
</evidence>